<feature type="region of interest" description="Disordered" evidence="5">
    <location>
        <begin position="58"/>
        <end position="77"/>
    </location>
</feature>
<dbReference type="PANTHER" id="PTHR23235:SF120">
    <property type="entry name" value="KRUPPEL-LIKE FACTOR 15"/>
    <property type="match status" value="1"/>
</dbReference>
<dbReference type="Pfam" id="PF00096">
    <property type="entry name" value="zf-C2H2"/>
    <property type="match status" value="1"/>
</dbReference>
<dbReference type="EMBL" id="KV429092">
    <property type="protein sequence ID" value="KZT66269.1"/>
    <property type="molecule type" value="Genomic_DNA"/>
</dbReference>
<feature type="region of interest" description="Disordered" evidence="5">
    <location>
        <begin position="119"/>
        <end position="201"/>
    </location>
</feature>
<dbReference type="SUPFAM" id="SSF57667">
    <property type="entry name" value="beta-beta-alpha zinc fingers"/>
    <property type="match status" value="1"/>
</dbReference>
<feature type="compositionally biased region" description="Acidic residues" evidence="5">
    <location>
        <begin position="161"/>
        <end position="182"/>
    </location>
</feature>
<feature type="domain" description="C2H2-type" evidence="6">
    <location>
        <begin position="248"/>
        <end position="277"/>
    </location>
</feature>
<dbReference type="Gene3D" id="3.30.160.60">
    <property type="entry name" value="Classic Zinc Finger"/>
    <property type="match status" value="1"/>
</dbReference>
<dbReference type="InterPro" id="IPR013087">
    <property type="entry name" value="Znf_C2H2_type"/>
</dbReference>
<dbReference type="PROSITE" id="PS00028">
    <property type="entry name" value="ZINC_FINGER_C2H2_1"/>
    <property type="match status" value="2"/>
</dbReference>
<evidence type="ECO:0000256" key="2">
    <source>
        <dbReference type="ARBA" id="ARBA00022771"/>
    </source>
</evidence>
<feature type="region of interest" description="Disordered" evidence="5">
    <location>
        <begin position="295"/>
        <end position="316"/>
    </location>
</feature>
<keyword evidence="2 4" id="KW-0863">Zinc-finger</keyword>
<organism evidence="7 8">
    <name type="scientific">Daedalea quercina L-15889</name>
    <dbReference type="NCBI Taxonomy" id="1314783"/>
    <lineage>
        <taxon>Eukaryota</taxon>
        <taxon>Fungi</taxon>
        <taxon>Dikarya</taxon>
        <taxon>Basidiomycota</taxon>
        <taxon>Agaricomycotina</taxon>
        <taxon>Agaricomycetes</taxon>
        <taxon>Polyporales</taxon>
        <taxon>Fomitopsis</taxon>
    </lineage>
</organism>
<dbReference type="GO" id="GO:0000978">
    <property type="term" value="F:RNA polymerase II cis-regulatory region sequence-specific DNA binding"/>
    <property type="evidence" value="ECO:0007669"/>
    <property type="project" value="TreeGrafter"/>
</dbReference>
<proteinExistence type="predicted"/>
<dbReference type="OrthoDB" id="3174732at2759"/>
<keyword evidence="3" id="KW-0862">Zinc</keyword>
<keyword evidence="1" id="KW-0479">Metal-binding</keyword>
<evidence type="ECO:0000256" key="3">
    <source>
        <dbReference type="ARBA" id="ARBA00022833"/>
    </source>
</evidence>
<protein>
    <recommendedName>
        <fullName evidence="6">C2H2-type domain-containing protein</fullName>
    </recommendedName>
</protein>
<feature type="compositionally biased region" description="Basic and acidic residues" evidence="5">
    <location>
        <begin position="15"/>
        <end position="24"/>
    </location>
</feature>
<reference evidence="7 8" key="1">
    <citation type="journal article" date="2016" name="Mol. Biol. Evol.">
        <title>Comparative Genomics of Early-Diverging Mushroom-Forming Fungi Provides Insights into the Origins of Lignocellulose Decay Capabilities.</title>
        <authorList>
            <person name="Nagy L.G."/>
            <person name="Riley R."/>
            <person name="Tritt A."/>
            <person name="Adam C."/>
            <person name="Daum C."/>
            <person name="Floudas D."/>
            <person name="Sun H."/>
            <person name="Yadav J.S."/>
            <person name="Pangilinan J."/>
            <person name="Larsson K.H."/>
            <person name="Matsuura K."/>
            <person name="Barry K."/>
            <person name="Labutti K."/>
            <person name="Kuo R."/>
            <person name="Ohm R.A."/>
            <person name="Bhattacharya S.S."/>
            <person name="Shirouzu T."/>
            <person name="Yoshinaga Y."/>
            <person name="Martin F.M."/>
            <person name="Grigoriev I.V."/>
            <person name="Hibbett D.S."/>
        </authorList>
    </citation>
    <scope>NUCLEOTIDE SEQUENCE [LARGE SCALE GENOMIC DNA]</scope>
    <source>
        <strain evidence="7 8">L-15889</strain>
    </source>
</reference>
<evidence type="ECO:0000256" key="5">
    <source>
        <dbReference type="SAM" id="MobiDB-lite"/>
    </source>
</evidence>
<sequence length="316" mass="34434">MVDPSTRIPDSVESSDQRQMDSVRRTKGGSKASLDVTAQGLLCDESQPQHAGKFSFSIGESQREDPSEAVVADGHAPHGGVPCAVPLDLDEMEQSAIAALMQLRASSRSVTPYVDDGLSDAAPHVNEPRASTPLAVTASGVADSEESSTEDEDAYTSLDNSDSDSDWEPEDAAQVDDDESSDDGGQTLRYSKPSLKNNTDNATRLADTDVKAHDSDTKGALPCSLRICIPPRYKRRGPKVTMAKGRPYACSFTGCAWTFTTRADWQRHERMHSGKHVWKCGVCDKILSRRDAVLRHHHRQHPDEEPSPKYVGVESN</sequence>
<dbReference type="Proteomes" id="UP000076727">
    <property type="component" value="Unassembled WGS sequence"/>
</dbReference>
<dbReference type="AlphaFoldDB" id="A0A165MY48"/>
<feature type="compositionally biased region" description="Acidic residues" evidence="5">
    <location>
        <begin position="143"/>
        <end position="154"/>
    </location>
</feature>
<dbReference type="GO" id="GO:0000981">
    <property type="term" value="F:DNA-binding transcription factor activity, RNA polymerase II-specific"/>
    <property type="evidence" value="ECO:0007669"/>
    <property type="project" value="TreeGrafter"/>
</dbReference>
<gene>
    <name evidence="7" type="ORF">DAEQUDRAFT_813711</name>
</gene>
<dbReference type="STRING" id="1314783.A0A165MY48"/>
<feature type="region of interest" description="Disordered" evidence="5">
    <location>
        <begin position="1"/>
        <end position="33"/>
    </location>
</feature>
<dbReference type="InterPro" id="IPR036236">
    <property type="entry name" value="Znf_C2H2_sf"/>
</dbReference>
<dbReference type="SMART" id="SM00355">
    <property type="entry name" value="ZnF_C2H2"/>
    <property type="match status" value="2"/>
</dbReference>
<evidence type="ECO:0000259" key="6">
    <source>
        <dbReference type="PROSITE" id="PS50157"/>
    </source>
</evidence>
<dbReference type="PANTHER" id="PTHR23235">
    <property type="entry name" value="KRUEPPEL-LIKE TRANSCRIPTION FACTOR"/>
    <property type="match status" value="1"/>
</dbReference>
<evidence type="ECO:0000313" key="7">
    <source>
        <dbReference type="EMBL" id="KZT66269.1"/>
    </source>
</evidence>
<name>A0A165MY48_9APHY</name>
<keyword evidence="8" id="KW-1185">Reference proteome</keyword>
<dbReference type="PROSITE" id="PS50157">
    <property type="entry name" value="ZINC_FINGER_C2H2_2"/>
    <property type="match status" value="2"/>
</dbReference>
<evidence type="ECO:0000313" key="8">
    <source>
        <dbReference type="Proteomes" id="UP000076727"/>
    </source>
</evidence>
<evidence type="ECO:0000256" key="4">
    <source>
        <dbReference type="PROSITE-ProRule" id="PRU00042"/>
    </source>
</evidence>
<accession>A0A165MY48</accession>
<dbReference type="GO" id="GO:0008270">
    <property type="term" value="F:zinc ion binding"/>
    <property type="evidence" value="ECO:0007669"/>
    <property type="project" value="UniProtKB-KW"/>
</dbReference>
<evidence type="ECO:0000256" key="1">
    <source>
        <dbReference type="ARBA" id="ARBA00022723"/>
    </source>
</evidence>
<feature type="domain" description="C2H2-type" evidence="6">
    <location>
        <begin position="278"/>
        <end position="306"/>
    </location>
</feature>